<dbReference type="InterPro" id="IPR036291">
    <property type="entry name" value="NAD(P)-bd_dom_sf"/>
</dbReference>
<proteinExistence type="predicted"/>
<dbReference type="InterPro" id="IPR008030">
    <property type="entry name" value="NmrA-like"/>
</dbReference>
<dbReference type="Gene3D" id="3.40.50.720">
    <property type="entry name" value="NAD(P)-binding Rossmann-like Domain"/>
    <property type="match status" value="1"/>
</dbReference>
<feature type="domain" description="NmrA-like" evidence="1">
    <location>
        <begin position="4"/>
        <end position="251"/>
    </location>
</feature>
<dbReference type="InterPro" id="IPR051604">
    <property type="entry name" value="Ergot_Alk_Oxidoreductase"/>
</dbReference>
<dbReference type="Gene3D" id="3.90.25.10">
    <property type="entry name" value="UDP-galactose 4-epimerase, domain 1"/>
    <property type="match status" value="1"/>
</dbReference>
<dbReference type="SUPFAM" id="SSF51735">
    <property type="entry name" value="NAD(P)-binding Rossmann-fold domains"/>
    <property type="match status" value="1"/>
</dbReference>
<sequence length="296" mass="31507">MKFVVTGSLGNISKPLAEKLIAAGHSVTVVSSKPDKTAQIEALGAKAAIGSVEDVAFLTKTFTGADAVYTMVPPNFSAANWKKYIADIGENYAEAIHGAGVKNVVNLSSMGAHMPEGCGPVSGLFFVEKALNALESVNVKHLRPGFFYTNFLANAGMVKHMGIIGGNYGENAKLVLVHPSDIAEVAAEEILALKFKGKSIRYIVSDEKTTNEVAEILGKAIGKPELPWVNFKDEETLGGMLQAGVPEEIAKNYAEMGAAMRSGQMDSDYLKNKPTVFGKTKLEAFTPIFAAVYAQS</sequence>
<dbReference type="RefSeq" id="WP_318350341.1">
    <property type="nucleotide sequence ID" value="NZ_AP018694.1"/>
</dbReference>
<evidence type="ECO:0000259" key="1">
    <source>
        <dbReference type="Pfam" id="PF05368"/>
    </source>
</evidence>
<name>A0A5K7S706_9BACT</name>
<dbReference type="Proteomes" id="UP001193389">
    <property type="component" value="Chromosome"/>
</dbReference>
<dbReference type="EMBL" id="AP018694">
    <property type="protein sequence ID" value="BBE17332.1"/>
    <property type="molecule type" value="Genomic_DNA"/>
</dbReference>
<reference evidence="2" key="1">
    <citation type="journal article" date="2020" name="Int. J. Syst. Evol. Microbiol.">
        <title>Aquipluma nitroreducens gen. nov. sp. nov., a novel facultatively anaerobic bacterium isolated from a freshwater lake.</title>
        <authorList>
            <person name="Watanabe M."/>
            <person name="Kojima H."/>
            <person name="Fukui M."/>
        </authorList>
    </citation>
    <scope>NUCLEOTIDE SEQUENCE</scope>
    <source>
        <strain evidence="2">MeG22</strain>
    </source>
</reference>
<evidence type="ECO:0000313" key="3">
    <source>
        <dbReference type="Proteomes" id="UP001193389"/>
    </source>
</evidence>
<organism evidence="2 3">
    <name type="scientific">Aquipluma nitroreducens</name>
    <dbReference type="NCBI Taxonomy" id="2010828"/>
    <lineage>
        <taxon>Bacteria</taxon>
        <taxon>Pseudomonadati</taxon>
        <taxon>Bacteroidota</taxon>
        <taxon>Bacteroidia</taxon>
        <taxon>Marinilabiliales</taxon>
        <taxon>Prolixibacteraceae</taxon>
        <taxon>Aquipluma</taxon>
    </lineage>
</organism>
<dbReference type="KEGG" id="anf:AQPE_1481"/>
<dbReference type="PANTHER" id="PTHR43162">
    <property type="match status" value="1"/>
</dbReference>
<accession>A0A5K7S706</accession>
<keyword evidence="3" id="KW-1185">Reference proteome</keyword>
<evidence type="ECO:0000313" key="2">
    <source>
        <dbReference type="EMBL" id="BBE17332.1"/>
    </source>
</evidence>
<dbReference type="Pfam" id="PF05368">
    <property type="entry name" value="NmrA"/>
    <property type="match status" value="1"/>
</dbReference>
<dbReference type="AlphaFoldDB" id="A0A5K7S706"/>
<gene>
    <name evidence="2" type="ORF">AQPE_1481</name>
</gene>
<dbReference type="PANTHER" id="PTHR43162:SF1">
    <property type="entry name" value="PRESTALK A DIFFERENTIATION PROTEIN A"/>
    <property type="match status" value="1"/>
</dbReference>
<protein>
    <recommendedName>
        <fullName evidence="1">NmrA-like domain-containing protein</fullName>
    </recommendedName>
</protein>